<dbReference type="EMBL" id="QRCT01000034">
    <property type="protein sequence ID" value="RDU23066.1"/>
    <property type="molecule type" value="Genomic_DNA"/>
</dbReference>
<dbReference type="InterPro" id="IPR001405">
    <property type="entry name" value="UPF0758"/>
</dbReference>
<dbReference type="Pfam" id="PF04002">
    <property type="entry name" value="RadC"/>
    <property type="match status" value="1"/>
</dbReference>
<dbReference type="GO" id="GO:0006508">
    <property type="term" value="P:proteolysis"/>
    <property type="evidence" value="ECO:0007669"/>
    <property type="project" value="UniProtKB-KW"/>
</dbReference>
<dbReference type="Pfam" id="PF20582">
    <property type="entry name" value="UPF0758_N"/>
    <property type="match status" value="1"/>
</dbReference>
<evidence type="ECO:0000256" key="3">
    <source>
        <dbReference type="ARBA" id="ARBA00022723"/>
    </source>
</evidence>
<dbReference type="PROSITE" id="PS01302">
    <property type="entry name" value="UPF0758"/>
    <property type="match status" value="1"/>
</dbReference>
<dbReference type="GO" id="GO:0046872">
    <property type="term" value="F:metal ion binding"/>
    <property type="evidence" value="ECO:0007669"/>
    <property type="project" value="UniProtKB-KW"/>
</dbReference>
<organism evidence="9 10">
    <name type="scientific">Anaerosacchariphilus polymeriproducens</name>
    <dbReference type="NCBI Taxonomy" id="1812858"/>
    <lineage>
        <taxon>Bacteria</taxon>
        <taxon>Bacillati</taxon>
        <taxon>Bacillota</taxon>
        <taxon>Clostridia</taxon>
        <taxon>Lachnospirales</taxon>
        <taxon>Lachnospiraceae</taxon>
        <taxon>Anaerosacchariphilus</taxon>
    </lineage>
</organism>
<evidence type="ECO:0000256" key="5">
    <source>
        <dbReference type="ARBA" id="ARBA00022833"/>
    </source>
</evidence>
<dbReference type="CDD" id="cd08071">
    <property type="entry name" value="MPN_DUF2466"/>
    <property type="match status" value="1"/>
</dbReference>
<keyword evidence="3" id="KW-0479">Metal-binding</keyword>
<dbReference type="PANTHER" id="PTHR30471">
    <property type="entry name" value="DNA REPAIR PROTEIN RADC"/>
    <property type="match status" value="1"/>
</dbReference>
<dbReference type="RefSeq" id="WP_115482408.1">
    <property type="nucleotide sequence ID" value="NZ_QRCT01000034.1"/>
</dbReference>
<dbReference type="Gene3D" id="3.40.140.10">
    <property type="entry name" value="Cytidine Deaminase, domain 2"/>
    <property type="match status" value="1"/>
</dbReference>
<dbReference type="PROSITE" id="PS50249">
    <property type="entry name" value="MPN"/>
    <property type="match status" value="1"/>
</dbReference>
<evidence type="ECO:0000313" key="10">
    <source>
        <dbReference type="Proteomes" id="UP000255036"/>
    </source>
</evidence>
<dbReference type="InterPro" id="IPR046778">
    <property type="entry name" value="UPF0758_N"/>
</dbReference>
<accession>A0A371AU21</accession>
<comment type="similarity">
    <text evidence="1 7">Belongs to the UPF0758 family.</text>
</comment>
<dbReference type="Proteomes" id="UP000255036">
    <property type="component" value="Unassembled WGS sequence"/>
</dbReference>
<protein>
    <submittedName>
        <fullName evidence="9">JAB domain-containing protein</fullName>
    </submittedName>
</protein>
<evidence type="ECO:0000256" key="6">
    <source>
        <dbReference type="ARBA" id="ARBA00023049"/>
    </source>
</evidence>
<proteinExistence type="inferred from homology"/>
<dbReference type="PANTHER" id="PTHR30471:SF3">
    <property type="entry name" value="UPF0758 PROTEIN YEES-RELATED"/>
    <property type="match status" value="1"/>
</dbReference>
<keyword evidence="4" id="KW-0378">Hydrolase</keyword>
<dbReference type="OrthoDB" id="9804482at2"/>
<keyword evidence="2" id="KW-0645">Protease</keyword>
<evidence type="ECO:0000259" key="8">
    <source>
        <dbReference type="PROSITE" id="PS50249"/>
    </source>
</evidence>
<gene>
    <name evidence="9" type="ORF">DWV06_11935</name>
</gene>
<dbReference type="GO" id="GO:0008237">
    <property type="term" value="F:metallopeptidase activity"/>
    <property type="evidence" value="ECO:0007669"/>
    <property type="project" value="UniProtKB-KW"/>
</dbReference>
<evidence type="ECO:0000313" key="9">
    <source>
        <dbReference type="EMBL" id="RDU23066.1"/>
    </source>
</evidence>
<dbReference type="InterPro" id="IPR037518">
    <property type="entry name" value="MPN"/>
</dbReference>
<reference evidence="9 10" key="1">
    <citation type="submission" date="2018-07" db="EMBL/GenBank/DDBJ databases">
        <title>Anaerosacharophilus polymeroproducens gen. nov. sp. nov., an anaerobic bacterium isolated from salt field.</title>
        <authorList>
            <person name="Kim W."/>
            <person name="Yang S.-H."/>
            <person name="Oh J."/>
            <person name="Lee J.-H."/>
            <person name="Kwon K.K."/>
        </authorList>
    </citation>
    <scope>NUCLEOTIDE SEQUENCE [LARGE SCALE GENOMIC DNA]</scope>
    <source>
        <strain evidence="9 10">MCWD5</strain>
    </source>
</reference>
<evidence type="ECO:0000256" key="4">
    <source>
        <dbReference type="ARBA" id="ARBA00022801"/>
    </source>
</evidence>
<evidence type="ECO:0000256" key="7">
    <source>
        <dbReference type="RuleBase" id="RU003797"/>
    </source>
</evidence>
<dbReference type="InterPro" id="IPR025657">
    <property type="entry name" value="RadC_JAB"/>
</dbReference>
<dbReference type="NCBIfam" id="TIGR00608">
    <property type="entry name" value="radc"/>
    <property type="match status" value="1"/>
</dbReference>
<evidence type="ECO:0000256" key="1">
    <source>
        <dbReference type="ARBA" id="ARBA00010243"/>
    </source>
</evidence>
<sequence>MNNHFTMRDLPQCERPYEKCLTKGPQFLSDAELIAAIINTGTKGFRAIDLSQEILQSSNSFPSILGILNMSNDELMRIKGVGKVKAAKLKCIAELSKRIAKSKASNLIQLTSPSSIAEYYMEELRHIEQEQVVLLMFDTKNKLLGEKTVYIGTVNASLVSPRELFIEALRSQAVYVVLLHNHPSGDPTPSTEDIILTKRVQKAGNLIGIQLIDHIIIGDLCYTSLKEKNLMDS</sequence>
<keyword evidence="10" id="KW-1185">Reference proteome</keyword>
<comment type="caution">
    <text evidence="9">The sequence shown here is derived from an EMBL/GenBank/DDBJ whole genome shotgun (WGS) entry which is preliminary data.</text>
</comment>
<evidence type="ECO:0000256" key="2">
    <source>
        <dbReference type="ARBA" id="ARBA00022670"/>
    </source>
</evidence>
<keyword evidence="6" id="KW-0482">Metalloprotease</keyword>
<keyword evidence="5" id="KW-0862">Zinc</keyword>
<dbReference type="AlphaFoldDB" id="A0A371AU21"/>
<name>A0A371AU21_9FIRM</name>
<dbReference type="NCBIfam" id="NF000642">
    <property type="entry name" value="PRK00024.1"/>
    <property type="match status" value="1"/>
</dbReference>
<feature type="domain" description="MPN" evidence="8">
    <location>
        <begin position="109"/>
        <end position="231"/>
    </location>
</feature>
<dbReference type="InterPro" id="IPR020891">
    <property type="entry name" value="UPF0758_CS"/>
</dbReference>